<name>A0A0R2KCC9_9LACO</name>
<dbReference type="AlphaFoldDB" id="A0A0R2KCC9"/>
<comment type="caution">
    <text evidence="1">The sequence shown here is derived from an EMBL/GenBank/DDBJ whole genome shotgun (WGS) entry which is preliminary data.</text>
</comment>
<accession>A0A0R2KCC9</accession>
<evidence type="ECO:0000313" key="2">
    <source>
        <dbReference type="Proteomes" id="UP000051491"/>
    </source>
</evidence>
<dbReference type="Proteomes" id="UP000051491">
    <property type="component" value="Unassembled WGS sequence"/>
</dbReference>
<proteinExistence type="predicted"/>
<organism evidence="1 2">
    <name type="scientific">Ligilactobacillus acidipiscis</name>
    <dbReference type="NCBI Taxonomy" id="89059"/>
    <lineage>
        <taxon>Bacteria</taxon>
        <taxon>Bacillati</taxon>
        <taxon>Bacillota</taxon>
        <taxon>Bacilli</taxon>
        <taxon>Lactobacillales</taxon>
        <taxon>Lactobacillaceae</taxon>
        <taxon>Ligilactobacillus</taxon>
    </lineage>
</organism>
<sequence>MANKSETNFLMNDLVGLLLNNSQRNIDYLIFSSGVLRIIYSKQEHFSAFKYLGQQKTNVILDFRFFVSINKFKFRNAKKLLTKSRNVAKIVFVAKALWQFEFL</sequence>
<reference evidence="1 2" key="1">
    <citation type="journal article" date="2015" name="Genome Announc.">
        <title>Expanding the biotechnology potential of lactobacilli through comparative genomics of 213 strains and associated genera.</title>
        <authorList>
            <person name="Sun Z."/>
            <person name="Harris H.M."/>
            <person name="McCann A."/>
            <person name="Guo C."/>
            <person name="Argimon S."/>
            <person name="Zhang W."/>
            <person name="Yang X."/>
            <person name="Jeffery I.B."/>
            <person name="Cooney J.C."/>
            <person name="Kagawa T.F."/>
            <person name="Liu W."/>
            <person name="Song Y."/>
            <person name="Salvetti E."/>
            <person name="Wrobel A."/>
            <person name="Rasinkangas P."/>
            <person name="Parkhill J."/>
            <person name="Rea M.C."/>
            <person name="O'Sullivan O."/>
            <person name="Ritari J."/>
            <person name="Douillard F.P."/>
            <person name="Paul Ross R."/>
            <person name="Yang R."/>
            <person name="Briner A.E."/>
            <person name="Felis G.E."/>
            <person name="de Vos W.M."/>
            <person name="Barrangou R."/>
            <person name="Klaenhammer T.R."/>
            <person name="Caufield P.W."/>
            <person name="Cui Y."/>
            <person name="Zhang H."/>
            <person name="O'Toole P.W."/>
        </authorList>
    </citation>
    <scope>NUCLEOTIDE SEQUENCE [LARGE SCALE GENOMIC DNA]</scope>
    <source>
        <strain evidence="1 2">DSM 15353</strain>
    </source>
</reference>
<dbReference type="PATRIC" id="fig|89059.3.peg.2024"/>
<evidence type="ECO:0000313" key="1">
    <source>
        <dbReference type="EMBL" id="KRN87106.1"/>
    </source>
</evidence>
<dbReference type="RefSeq" id="WP_010497051.1">
    <property type="nucleotide sequence ID" value="NZ_JQBK01000007.1"/>
</dbReference>
<gene>
    <name evidence="1" type="ORF">IV43_GL001908</name>
</gene>
<protein>
    <submittedName>
        <fullName evidence="1">Uncharacterized protein</fullName>
    </submittedName>
</protein>
<dbReference type="EMBL" id="JQBK01000007">
    <property type="protein sequence ID" value="KRN87106.1"/>
    <property type="molecule type" value="Genomic_DNA"/>
</dbReference>